<dbReference type="Pfam" id="PF02836">
    <property type="entry name" value="Glyco_hydro_2_C"/>
    <property type="match status" value="1"/>
</dbReference>
<dbReference type="SUPFAM" id="SSF49303">
    <property type="entry name" value="beta-Galactosidase/glucuronidase domain"/>
    <property type="match status" value="1"/>
</dbReference>
<dbReference type="InterPro" id="IPR032311">
    <property type="entry name" value="DUF4982"/>
</dbReference>
<evidence type="ECO:0000313" key="10">
    <source>
        <dbReference type="Proteomes" id="UP000070319"/>
    </source>
</evidence>
<dbReference type="InterPro" id="IPR013783">
    <property type="entry name" value="Ig-like_fold"/>
</dbReference>
<dbReference type="GO" id="GO:0004553">
    <property type="term" value="F:hydrolase activity, hydrolyzing O-glycosyl compounds"/>
    <property type="evidence" value="ECO:0007669"/>
    <property type="project" value="InterPro"/>
</dbReference>
<keyword evidence="2 9" id="KW-0378">Hydrolase</keyword>
<dbReference type="InterPro" id="IPR008979">
    <property type="entry name" value="Galactose-bd-like_sf"/>
</dbReference>
<dbReference type="SUPFAM" id="SSF49785">
    <property type="entry name" value="Galactose-binding domain-like"/>
    <property type="match status" value="1"/>
</dbReference>
<dbReference type="Pfam" id="PF00703">
    <property type="entry name" value="Glyco_hydro_2"/>
    <property type="match status" value="1"/>
</dbReference>
<sequence>MVRQRMISREIIILLVFVFLPGSYTMANRQRINFDFDWWFHLGDEPDAMKPGFTPSAWKWEAVQLPHDWCVHLPFDREAKPENGFKPGGVGLYKKEFHIPLSYKGKAVSIVFDGIYYQSTVYVNGEKVGFHAYGYTSFEYDISSYLKYGEDNLITVHVNHTDVSRWYTGSGIYRHVWLQVTEPLHVTTWGTYVTTPEVSKDEAKVRIRTSVTNKTAQDESVQVLQLLVNKQGQPIKMKGKKLETTTSLHIPANDTMDVEQYLVVDNPHCWSVDDPYRYFVRTMIKKKGKTVDTYQTPFGIRTLEFSSTEGFKLNGQPMKFKGVNLHQDAGGLGTAIPDRAFERRLSILKEFGCNAVRCSHNPPAPEFLEICDTLGLLVIDEAFDAWKTGSLYYGKLFDEWWQRDLADMIIRDRNHPSIIIWSIGNETREAFLKTGEGIKRGRMMQDFVHQLEPTRPVMVAMAPNSLNQFCEVFDIVGYNYQETRMLQDHLTYPKRLMLGSEVYPYYTAAHPTSSRDYIPYNSWNYVKDNDFILGSFIWAGVDYLGESVGWPSKGWASCPFDMCMVEKPVAAYHRAVWNDEPVLKLAIVDNSLNIDPGKDHWQYPLMVDNLNLPYTDDRVLEYRTMTNCDSVRLIAPHAKRTMDFGVRSTKDYPNNTIVWNQPYRPGKVLAIGYKNGVEVCRDSLVTTKKTSAFKLIADKTILKADGQDLSHIEIKLCDEDGRFVQMDDRNLTVQLEGEGRLLALDNGDMRRDIPFGSNKLKTFFGRALLIVQSARVPGVLRVKVETEGVSQPYILDITMKE</sequence>
<dbReference type="InterPro" id="IPR006104">
    <property type="entry name" value="Glyco_hydro_2_N"/>
</dbReference>
<comment type="similarity">
    <text evidence="1">Belongs to the glycosyl hydrolase 2 family.</text>
</comment>
<dbReference type="InterPro" id="IPR006103">
    <property type="entry name" value="Glyco_hydro_2_cat"/>
</dbReference>
<dbReference type="InterPro" id="IPR040605">
    <property type="entry name" value="Glyco_hydro2_dom5"/>
</dbReference>
<evidence type="ECO:0000256" key="1">
    <source>
        <dbReference type="ARBA" id="ARBA00007401"/>
    </source>
</evidence>
<evidence type="ECO:0000256" key="3">
    <source>
        <dbReference type="ARBA" id="ARBA00023295"/>
    </source>
</evidence>
<dbReference type="Pfam" id="PF02837">
    <property type="entry name" value="Glyco_hydro_2_N"/>
    <property type="match status" value="1"/>
</dbReference>
<name>A0A139KNN1_9BACE</name>
<organism evidence="9">
    <name type="scientific">Bacteroides intestinalis</name>
    <dbReference type="NCBI Taxonomy" id="329854"/>
    <lineage>
        <taxon>Bacteria</taxon>
        <taxon>Pseudomonadati</taxon>
        <taxon>Bacteroidota</taxon>
        <taxon>Bacteroidia</taxon>
        <taxon>Bacteroidales</taxon>
        <taxon>Bacteroidaceae</taxon>
        <taxon>Bacteroides</taxon>
    </lineage>
</organism>
<keyword evidence="3" id="KW-0326">Glycosidase</keyword>
<dbReference type="InterPro" id="IPR006102">
    <property type="entry name" value="Ig-like_GH2"/>
</dbReference>
<dbReference type="EMBL" id="LTDF01000176">
    <property type="protein sequence ID" value="KXT40788.1"/>
    <property type="molecule type" value="Genomic_DNA"/>
</dbReference>
<dbReference type="Proteomes" id="UP000070319">
    <property type="component" value="Unassembled WGS sequence"/>
</dbReference>
<reference evidence="9 10" key="1">
    <citation type="submission" date="2016-02" db="EMBL/GenBank/DDBJ databases">
        <authorList>
            <person name="Wen L."/>
            <person name="He K."/>
            <person name="Yang H."/>
        </authorList>
    </citation>
    <scope>NUCLEOTIDE SEQUENCE [LARGE SCALE GENOMIC DNA]</scope>
    <source>
        <strain evidence="9 10">KLE1704</strain>
    </source>
</reference>
<feature type="domain" description="Glycosyl hydrolases family 2 sugar binding" evidence="6">
    <location>
        <begin position="54"/>
        <end position="178"/>
    </location>
</feature>
<feature type="domain" description="Glycoside hydrolase family 2 immunoglobulin-like beta-sandwich" evidence="4">
    <location>
        <begin position="192"/>
        <end position="301"/>
    </location>
</feature>
<dbReference type="SUPFAM" id="SSF51445">
    <property type="entry name" value="(Trans)glycosidases"/>
    <property type="match status" value="1"/>
</dbReference>
<dbReference type="RefSeq" id="WP_061438212.1">
    <property type="nucleotide sequence ID" value="NZ_KQ968741.1"/>
</dbReference>
<dbReference type="Pfam" id="PF18565">
    <property type="entry name" value="Glyco_hydro2_C5"/>
    <property type="match status" value="1"/>
</dbReference>
<dbReference type="PANTHER" id="PTHR42732">
    <property type="entry name" value="BETA-GALACTOSIDASE"/>
    <property type="match status" value="1"/>
</dbReference>
<evidence type="ECO:0000259" key="5">
    <source>
        <dbReference type="Pfam" id="PF02836"/>
    </source>
</evidence>
<dbReference type="GO" id="GO:0005975">
    <property type="term" value="P:carbohydrate metabolic process"/>
    <property type="evidence" value="ECO:0007669"/>
    <property type="project" value="InterPro"/>
</dbReference>
<feature type="domain" description="Glycoside hydrolase family 2" evidence="8">
    <location>
        <begin position="694"/>
        <end position="790"/>
    </location>
</feature>
<dbReference type="PANTHER" id="PTHR42732:SF1">
    <property type="entry name" value="BETA-MANNOSIDASE"/>
    <property type="match status" value="1"/>
</dbReference>
<dbReference type="InterPro" id="IPR036156">
    <property type="entry name" value="Beta-gal/glucu_dom_sf"/>
</dbReference>
<accession>A0A139KNN1</accession>
<protein>
    <submittedName>
        <fullName evidence="9">Glycosyl hydrolase family 2, sugar binding domain protein</fullName>
    </submittedName>
</protein>
<dbReference type="PROSITE" id="PS00608">
    <property type="entry name" value="GLYCOSYL_HYDROL_F2_2"/>
    <property type="match status" value="1"/>
</dbReference>
<dbReference type="PRINTS" id="PR00132">
    <property type="entry name" value="GLHYDRLASE2"/>
</dbReference>
<dbReference type="AlphaFoldDB" id="A0A139KNN1"/>
<dbReference type="Pfam" id="PF16355">
    <property type="entry name" value="DUF4982"/>
    <property type="match status" value="1"/>
</dbReference>
<dbReference type="Gene3D" id="2.60.120.260">
    <property type="entry name" value="Galactose-binding domain-like"/>
    <property type="match status" value="1"/>
</dbReference>
<proteinExistence type="inferred from homology"/>
<dbReference type="InterPro" id="IPR017853">
    <property type="entry name" value="GH"/>
</dbReference>
<feature type="domain" description="DUF4982" evidence="7">
    <location>
        <begin position="623"/>
        <end position="680"/>
    </location>
</feature>
<evidence type="ECO:0000259" key="7">
    <source>
        <dbReference type="Pfam" id="PF16355"/>
    </source>
</evidence>
<evidence type="ECO:0000259" key="4">
    <source>
        <dbReference type="Pfam" id="PF00703"/>
    </source>
</evidence>
<evidence type="ECO:0000259" key="6">
    <source>
        <dbReference type="Pfam" id="PF02837"/>
    </source>
</evidence>
<dbReference type="InterPro" id="IPR023232">
    <property type="entry name" value="Glyco_hydro_2_AS"/>
</dbReference>
<dbReference type="Gene3D" id="2.60.40.10">
    <property type="entry name" value="Immunoglobulins"/>
    <property type="match status" value="3"/>
</dbReference>
<evidence type="ECO:0000256" key="2">
    <source>
        <dbReference type="ARBA" id="ARBA00022801"/>
    </source>
</evidence>
<comment type="caution">
    <text evidence="9">The sequence shown here is derived from an EMBL/GenBank/DDBJ whole genome shotgun (WGS) entry which is preliminary data.</text>
</comment>
<dbReference type="InterPro" id="IPR051913">
    <property type="entry name" value="GH2_Domain-Containing"/>
</dbReference>
<evidence type="ECO:0000259" key="8">
    <source>
        <dbReference type="Pfam" id="PF18565"/>
    </source>
</evidence>
<evidence type="ECO:0000313" key="9">
    <source>
        <dbReference type="EMBL" id="KXT40788.1"/>
    </source>
</evidence>
<feature type="domain" description="Glycoside hydrolase family 2 catalytic" evidence="5">
    <location>
        <begin position="310"/>
        <end position="471"/>
    </location>
</feature>
<dbReference type="PATRIC" id="fig|329854.7.peg.5158"/>
<dbReference type="InterPro" id="IPR006101">
    <property type="entry name" value="Glyco_hydro_2"/>
</dbReference>
<gene>
    <name evidence="9" type="ORF">HMPREF2531_05086</name>
</gene>
<dbReference type="Gene3D" id="3.20.20.80">
    <property type="entry name" value="Glycosidases"/>
    <property type="match status" value="2"/>
</dbReference>